<reference evidence="1 2" key="1">
    <citation type="submission" date="2019-10" db="EMBL/GenBank/DDBJ databases">
        <title>Draft genome sequences of Lactobacillus strains.</title>
        <authorList>
            <person name="Cho G.-S."/>
            <person name="Fagbemigun O."/>
            <person name="Brinks E."/>
            <person name="Franz C.M.A.P."/>
        </authorList>
    </citation>
    <scope>NUCLEOTIDE SEQUENCE [LARGE SCALE GENOMIC DNA]</scope>
    <source>
        <strain evidence="1 2">313</strain>
    </source>
</reference>
<sequence length="109" mass="13014">MELYQYIQARRNAIKAMYEYHLAYKARKIYNTEYINQQLEKISESDRNFILLTGGMDNVRAIYPVSDRLTTRYTLADLLMAYHLYLKEKNNVGNKDDVIAETDRFYKVI</sequence>
<evidence type="ECO:0000313" key="2">
    <source>
        <dbReference type="Proteomes" id="UP000430466"/>
    </source>
</evidence>
<proteinExistence type="predicted"/>
<protein>
    <submittedName>
        <fullName evidence="1">Uncharacterized protein</fullName>
    </submittedName>
</protein>
<evidence type="ECO:0000313" key="1">
    <source>
        <dbReference type="EMBL" id="MPW14910.1"/>
    </source>
</evidence>
<dbReference type="Proteomes" id="UP000430466">
    <property type="component" value="Unassembled WGS sequence"/>
</dbReference>
<dbReference type="AlphaFoldDB" id="A0A6A7K2W4"/>
<dbReference type="EMBL" id="WHOE01000103">
    <property type="protein sequence ID" value="MPW14910.1"/>
    <property type="molecule type" value="Genomic_DNA"/>
</dbReference>
<dbReference type="RefSeq" id="WP_152724332.1">
    <property type="nucleotide sequence ID" value="NZ_WHOE01000103.1"/>
</dbReference>
<organism evidence="1 2">
    <name type="scientific">Lactobacillus helveticus</name>
    <name type="common">Lactobacillus suntoryeus</name>
    <dbReference type="NCBI Taxonomy" id="1587"/>
    <lineage>
        <taxon>Bacteria</taxon>
        <taxon>Bacillati</taxon>
        <taxon>Bacillota</taxon>
        <taxon>Bacilli</taxon>
        <taxon>Lactobacillales</taxon>
        <taxon>Lactobacillaceae</taxon>
        <taxon>Lactobacillus</taxon>
    </lineage>
</organism>
<comment type="caution">
    <text evidence="1">The sequence shown here is derived from an EMBL/GenBank/DDBJ whole genome shotgun (WGS) entry which is preliminary data.</text>
</comment>
<accession>A0A6A7K2W4</accession>
<gene>
    <name evidence="1" type="ORF">GDZ32_08705</name>
</gene>
<name>A0A6A7K2W4_LACHE</name>